<dbReference type="Proteomes" id="UP001150581">
    <property type="component" value="Unassembled WGS sequence"/>
</dbReference>
<dbReference type="EMBL" id="JANBPG010000146">
    <property type="protein sequence ID" value="KAJ1899513.1"/>
    <property type="molecule type" value="Genomic_DNA"/>
</dbReference>
<evidence type="ECO:0000313" key="1">
    <source>
        <dbReference type="EMBL" id="KAJ1899513.1"/>
    </source>
</evidence>
<evidence type="ECO:0000313" key="2">
    <source>
        <dbReference type="Proteomes" id="UP001150581"/>
    </source>
</evidence>
<name>A0ACC1IRK6_9FUNG</name>
<comment type="caution">
    <text evidence="1">The sequence shown here is derived from an EMBL/GenBank/DDBJ whole genome shotgun (WGS) entry which is preliminary data.</text>
</comment>
<keyword evidence="2" id="KW-1185">Reference proteome</keyword>
<proteinExistence type="predicted"/>
<protein>
    <submittedName>
        <fullName evidence="1">Pre-mRNA-splicing factor slt11</fullName>
    </submittedName>
</protein>
<gene>
    <name evidence="1" type="primary">SLT11_2</name>
    <name evidence="1" type="ORF">LPJ66_002061</name>
</gene>
<reference evidence="1" key="1">
    <citation type="submission" date="2022-07" db="EMBL/GenBank/DDBJ databases">
        <title>Phylogenomic reconstructions and comparative analyses of Kickxellomycotina fungi.</title>
        <authorList>
            <person name="Reynolds N.K."/>
            <person name="Stajich J.E."/>
            <person name="Barry K."/>
            <person name="Grigoriev I.V."/>
            <person name="Crous P."/>
            <person name="Smith M.E."/>
        </authorList>
    </citation>
    <scope>NUCLEOTIDE SEQUENCE</scope>
    <source>
        <strain evidence="1">Benny 63K</strain>
    </source>
</reference>
<sequence>MGDAGGEDVEFPILCETCLGENPYVRMTKEKHGKECKVCNKAFTIFRWLPGRGMRYKKTEICTICAKLKNVCQTCVLDLEHGLPVQVRDTALSIQDNVPREEANRRDYLAKMANGLEVLGEQTDFSGKAQPAGREMLKHMARKEPYYKRNRAHICSFFVKGICTRGNECPYRHEMPQGDPELAKQNIVDRYHGNNDPVARRMLARSSVTMKKDNLAVAPEDKSIMSLFVMGMDTTVTQQDLRDRFGAYGELKSIVVPPKGNCAFVNFKSRAVAEAAAAAALGGCIINEKSLKVAWGRPKPKGPQSDIQKRKTGTGADDSTLASGKARIPPPPGALGDSAEYPSQDPTAMGAIGK</sequence>
<organism evidence="1 2">
    <name type="scientific">Kickxella alabastrina</name>
    <dbReference type="NCBI Taxonomy" id="61397"/>
    <lineage>
        <taxon>Eukaryota</taxon>
        <taxon>Fungi</taxon>
        <taxon>Fungi incertae sedis</taxon>
        <taxon>Zoopagomycota</taxon>
        <taxon>Kickxellomycotina</taxon>
        <taxon>Kickxellomycetes</taxon>
        <taxon>Kickxellales</taxon>
        <taxon>Kickxellaceae</taxon>
        <taxon>Kickxella</taxon>
    </lineage>
</organism>
<accession>A0ACC1IRK6</accession>